<dbReference type="Proteomes" id="UP000829647">
    <property type="component" value="Chromosome"/>
</dbReference>
<sequence length="421" mass="47963">MTTSLRRLLRRAAYCTGLILLATVSFLFSPAPRTEAEYCGTYLHLTSFAGFTANCDGFVYMEDARHPAHLLEPREVRQSRPLFILVGAAVGYPCTWLVEALTASGLLPKQVIQRLPPKYQPLLGFYIGYVLLNYAVLLASMLLFAHLYYRLTNGQGSRLLLGALLVFFASNQVTKAFFWTVHQQMFTFLVPLFCAWLLLQSTRPNLERSRRVAAWAFLTGLLALVYGSFVLVLPCLLCGFWQQNRPLRPARLLGNWLGIALLFLLPTLLWIGLLQLLGVTYYNHEAEAYHQLVWLLDAFRLPWPEFVSQVAENGYRFLETLPAVGFFAGLVLGLLGLWRYYKWPIRRQALFAVVGLLALFTSFFAVLGYYQPRLTFILVPLLLCLWVILLPPQPPRWSVWVLMGVALGWHVWQVVSYGPFS</sequence>
<feature type="transmembrane region" description="Helical" evidence="1">
    <location>
        <begin position="254"/>
        <end position="274"/>
    </location>
</feature>
<proteinExistence type="predicted"/>
<feature type="transmembrane region" description="Helical" evidence="1">
    <location>
        <begin position="397"/>
        <end position="415"/>
    </location>
</feature>
<dbReference type="EMBL" id="CP095848">
    <property type="protein sequence ID" value="UPL48581.1"/>
    <property type="molecule type" value="Genomic_DNA"/>
</dbReference>
<keyword evidence="3" id="KW-1185">Reference proteome</keyword>
<reference evidence="2 3" key="1">
    <citation type="submission" date="2022-04" db="EMBL/GenBank/DDBJ databases">
        <title>Hymenobacter sp. isolated from the air.</title>
        <authorList>
            <person name="Won M."/>
            <person name="Lee C.-M."/>
            <person name="Woen H.-Y."/>
            <person name="Kwon S.-W."/>
        </authorList>
    </citation>
    <scope>NUCLEOTIDE SEQUENCE [LARGE SCALE GENOMIC DNA]</scope>
    <source>
        <strain evidence="3">5516 S-25</strain>
    </source>
</reference>
<keyword evidence="1" id="KW-0812">Transmembrane</keyword>
<feature type="transmembrane region" description="Helical" evidence="1">
    <location>
        <begin position="41"/>
        <end position="61"/>
    </location>
</feature>
<feature type="transmembrane region" description="Helical" evidence="1">
    <location>
        <begin position="159"/>
        <end position="179"/>
    </location>
</feature>
<feature type="transmembrane region" description="Helical" evidence="1">
    <location>
        <begin position="373"/>
        <end position="390"/>
    </location>
</feature>
<gene>
    <name evidence="2" type="ORF">MWH26_15475</name>
</gene>
<feature type="transmembrane region" description="Helical" evidence="1">
    <location>
        <begin position="348"/>
        <end position="367"/>
    </location>
</feature>
<feature type="transmembrane region" description="Helical" evidence="1">
    <location>
        <begin position="82"/>
        <end position="103"/>
    </location>
</feature>
<keyword evidence="1" id="KW-0472">Membrane</keyword>
<feature type="transmembrane region" description="Helical" evidence="1">
    <location>
        <begin position="12"/>
        <end position="29"/>
    </location>
</feature>
<protein>
    <recommendedName>
        <fullName evidence="4">Glycosyltransferase RgtA/B/C/D-like domain-containing protein</fullName>
    </recommendedName>
</protein>
<evidence type="ECO:0000256" key="1">
    <source>
        <dbReference type="SAM" id="Phobius"/>
    </source>
</evidence>
<keyword evidence="1" id="KW-1133">Transmembrane helix</keyword>
<name>A0ABY4J9S6_9BACT</name>
<feature type="transmembrane region" description="Helical" evidence="1">
    <location>
        <begin position="123"/>
        <end position="147"/>
    </location>
</feature>
<dbReference type="RefSeq" id="WP_247974981.1">
    <property type="nucleotide sequence ID" value="NZ_CP095848.1"/>
</dbReference>
<feature type="transmembrane region" description="Helical" evidence="1">
    <location>
        <begin position="323"/>
        <end position="341"/>
    </location>
</feature>
<evidence type="ECO:0000313" key="3">
    <source>
        <dbReference type="Proteomes" id="UP000829647"/>
    </source>
</evidence>
<feature type="transmembrane region" description="Helical" evidence="1">
    <location>
        <begin position="214"/>
        <end position="242"/>
    </location>
</feature>
<organism evidence="2 3">
    <name type="scientific">Hymenobacter sublimis</name>
    <dbReference type="NCBI Taxonomy" id="2933777"/>
    <lineage>
        <taxon>Bacteria</taxon>
        <taxon>Pseudomonadati</taxon>
        <taxon>Bacteroidota</taxon>
        <taxon>Cytophagia</taxon>
        <taxon>Cytophagales</taxon>
        <taxon>Hymenobacteraceae</taxon>
        <taxon>Hymenobacter</taxon>
    </lineage>
</organism>
<evidence type="ECO:0000313" key="2">
    <source>
        <dbReference type="EMBL" id="UPL48581.1"/>
    </source>
</evidence>
<evidence type="ECO:0008006" key="4">
    <source>
        <dbReference type="Google" id="ProtNLM"/>
    </source>
</evidence>
<accession>A0ABY4J9S6</accession>